<evidence type="ECO:0000313" key="3">
    <source>
        <dbReference type="EMBL" id="KAG5618143.1"/>
    </source>
</evidence>
<dbReference type="Gene3D" id="1.10.30.10">
    <property type="entry name" value="High mobility group box domain"/>
    <property type="match status" value="1"/>
</dbReference>
<keyword evidence="1" id="KW-0539">Nucleus</keyword>
<evidence type="ECO:0000313" key="4">
    <source>
        <dbReference type="Proteomes" id="UP000824120"/>
    </source>
</evidence>
<organism evidence="3 4">
    <name type="scientific">Solanum commersonii</name>
    <name type="common">Commerson's wild potato</name>
    <name type="synonym">Commerson's nightshade</name>
    <dbReference type="NCBI Taxonomy" id="4109"/>
    <lineage>
        <taxon>Eukaryota</taxon>
        <taxon>Viridiplantae</taxon>
        <taxon>Streptophyta</taxon>
        <taxon>Embryophyta</taxon>
        <taxon>Tracheophyta</taxon>
        <taxon>Spermatophyta</taxon>
        <taxon>Magnoliopsida</taxon>
        <taxon>eudicotyledons</taxon>
        <taxon>Gunneridae</taxon>
        <taxon>Pentapetalae</taxon>
        <taxon>asterids</taxon>
        <taxon>lamiids</taxon>
        <taxon>Solanales</taxon>
        <taxon>Solanaceae</taxon>
        <taxon>Solanoideae</taxon>
        <taxon>Solaneae</taxon>
        <taxon>Solanum</taxon>
    </lineage>
</organism>
<gene>
    <name evidence="3" type="ORF">H5410_017967</name>
</gene>
<keyword evidence="1" id="KW-0238">DNA-binding</keyword>
<reference evidence="3 4" key="1">
    <citation type="submission" date="2020-09" db="EMBL/GenBank/DDBJ databases">
        <title>De no assembly of potato wild relative species, Solanum commersonii.</title>
        <authorList>
            <person name="Cho K."/>
        </authorList>
    </citation>
    <scope>NUCLEOTIDE SEQUENCE [LARGE SCALE GENOMIC DNA]</scope>
    <source>
        <strain evidence="3">LZ3.2</strain>
        <tissue evidence="3">Leaf</tissue>
    </source>
</reference>
<evidence type="ECO:0000259" key="2">
    <source>
        <dbReference type="PROSITE" id="PS50118"/>
    </source>
</evidence>
<dbReference type="Proteomes" id="UP000824120">
    <property type="component" value="Chromosome 3"/>
</dbReference>
<keyword evidence="4" id="KW-1185">Reference proteome</keyword>
<dbReference type="InterPro" id="IPR036910">
    <property type="entry name" value="HMG_box_dom_sf"/>
</dbReference>
<proteinExistence type="predicted"/>
<dbReference type="SUPFAM" id="SSF47095">
    <property type="entry name" value="HMG-box"/>
    <property type="match status" value="1"/>
</dbReference>
<evidence type="ECO:0000256" key="1">
    <source>
        <dbReference type="PROSITE-ProRule" id="PRU00267"/>
    </source>
</evidence>
<feature type="DNA-binding region" description="HMG box" evidence="1">
    <location>
        <begin position="6"/>
        <end position="97"/>
    </location>
</feature>
<dbReference type="OrthoDB" id="1919336at2759"/>
<dbReference type="GO" id="GO:0005634">
    <property type="term" value="C:nucleus"/>
    <property type="evidence" value="ECO:0007669"/>
    <property type="project" value="UniProtKB-UniRule"/>
</dbReference>
<sequence length="102" mass="11735">MKAWATVLPDDDHILSVAGGDEENVKKSNSGIVFYEVGRILGERWNKLRLAGWYNAHHLIHLLPHWINDFAAEEKKPFEAMAKADKKRYSEQISNINLSNLY</sequence>
<dbReference type="AlphaFoldDB" id="A0A9J6A1Y8"/>
<feature type="domain" description="HMG box" evidence="2">
    <location>
        <begin position="6"/>
        <end position="97"/>
    </location>
</feature>
<dbReference type="InterPro" id="IPR009071">
    <property type="entry name" value="HMG_box_dom"/>
</dbReference>
<name>A0A9J6A1Y8_SOLCO</name>
<accession>A0A9J6A1Y8</accession>
<protein>
    <recommendedName>
        <fullName evidence="2">HMG box domain-containing protein</fullName>
    </recommendedName>
</protein>
<dbReference type="GO" id="GO:0003677">
    <property type="term" value="F:DNA binding"/>
    <property type="evidence" value="ECO:0007669"/>
    <property type="project" value="UniProtKB-UniRule"/>
</dbReference>
<comment type="caution">
    <text evidence="3">The sequence shown here is derived from an EMBL/GenBank/DDBJ whole genome shotgun (WGS) entry which is preliminary data.</text>
</comment>
<dbReference type="PROSITE" id="PS50118">
    <property type="entry name" value="HMG_BOX_2"/>
    <property type="match status" value="1"/>
</dbReference>
<dbReference type="EMBL" id="JACXVP010000003">
    <property type="protein sequence ID" value="KAG5618143.1"/>
    <property type="molecule type" value="Genomic_DNA"/>
</dbReference>